<dbReference type="EMBL" id="CAEZYY010000044">
    <property type="protein sequence ID" value="CAB4767627.1"/>
    <property type="molecule type" value="Genomic_DNA"/>
</dbReference>
<organism evidence="2">
    <name type="scientific">freshwater metagenome</name>
    <dbReference type="NCBI Taxonomy" id="449393"/>
    <lineage>
        <taxon>unclassified sequences</taxon>
        <taxon>metagenomes</taxon>
        <taxon>ecological metagenomes</taxon>
    </lineage>
</organism>
<dbReference type="GO" id="GO:0003824">
    <property type="term" value="F:catalytic activity"/>
    <property type="evidence" value="ECO:0007669"/>
    <property type="project" value="InterPro"/>
</dbReference>
<dbReference type="SUPFAM" id="SSF51419">
    <property type="entry name" value="PLP-binding barrel"/>
    <property type="match status" value="1"/>
</dbReference>
<protein>
    <submittedName>
        <fullName evidence="2">Unannotated protein</fullName>
    </submittedName>
</protein>
<dbReference type="InterPro" id="IPR029066">
    <property type="entry name" value="PLP-binding_barrel"/>
</dbReference>
<dbReference type="Gene3D" id="3.20.20.10">
    <property type="entry name" value="Alanine racemase"/>
    <property type="match status" value="1"/>
</dbReference>
<evidence type="ECO:0000313" key="3">
    <source>
        <dbReference type="EMBL" id="CAB5056521.1"/>
    </source>
</evidence>
<accession>A0A6J6VAW9</accession>
<dbReference type="EMBL" id="CAFBQP010000016">
    <property type="protein sequence ID" value="CAB5056521.1"/>
    <property type="molecule type" value="Genomic_DNA"/>
</dbReference>
<evidence type="ECO:0000259" key="1">
    <source>
        <dbReference type="Pfam" id="PF01168"/>
    </source>
</evidence>
<evidence type="ECO:0000313" key="2">
    <source>
        <dbReference type="EMBL" id="CAB4767627.1"/>
    </source>
</evidence>
<dbReference type="Pfam" id="PF01168">
    <property type="entry name" value="Ala_racemase_N"/>
    <property type="match status" value="1"/>
</dbReference>
<name>A0A6J6VAW9_9ZZZZ</name>
<dbReference type="InterPro" id="IPR009006">
    <property type="entry name" value="Ala_racemase/Decarboxylase_C"/>
</dbReference>
<sequence length="319" mass="34361">MGLTLYVDTAAWRSMIDGVRRDFPDLIPVVKGNGYGFGRAFLAEQAAAFGATEVAVGTVFELGAIAHLPLRATVLTPSLDLDKVQVPESATLTVGSFEQLEHLVRHRPRGPVVLKAMTTVRRHGFDVGDIAAALDTLQSAGGVLHSVALHPPLAGSDEERRAEVEALIDQLPDETTVTLSHLGSEHYARVRERYPKRRFAIRLGSVLWHGDKSTLVLRATVIDVHEVRGGERVGYRGVAVPSDGSIVILDAGTSHGVHPLANGDSPFHSSRRRLALVEAPHMHVSLAFVPAGEPVPAIGDEVDVQRPLISTAVDRIAWL</sequence>
<proteinExistence type="predicted"/>
<reference evidence="2" key="1">
    <citation type="submission" date="2020-05" db="EMBL/GenBank/DDBJ databases">
        <authorList>
            <person name="Chiriac C."/>
            <person name="Salcher M."/>
            <person name="Ghai R."/>
            <person name="Kavagutti S V."/>
        </authorList>
    </citation>
    <scope>NUCLEOTIDE SEQUENCE</scope>
</reference>
<feature type="domain" description="Alanine racemase N-terminal" evidence="1">
    <location>
        <begin position="7"/>
        <end position="207"/>
    </location>
</feature>
<dbReference type="InterPro" id="IPR001608">
    <property type="entry name" value="Ala_racemase_N"/>
</dbReference>
<dbReference type="Gene3D" id="2.40.37.10">
    <property type="entry name" value="Lyase, Ornithine Decarboxylase, Chain A, domain 1"/>
    <property type="match status" value="1"/>
</dbReference>
<gene>
    <name evidence="2" type="ORF">UFOPK2806_02220</name>
    <name evidence="3" type="ORF">UFOPK4306_00569</name>
</gene>
<dbReference type="AlphaFoldDB" id="A0A6J6VAW9"/>